<dbReference type="AlphaFoldDB" id="W7YRT8"/>
<dbReference type="GO" id="GO:0003677">
    <property type="term" value="F:DNA binding"/>
    <property type="evidence" value="ECO:0007669"/>
    <property type="project" value="InterPro"/>
</dbReference>
<keyword evidence="3" id="KW-1185">Reference proteome</keyword>
<dbReference type="OrthoDB" id="9808239at2"/>
<dbReference type="InterPro" id="IPR010982">
    <property type="entry name" value="Lambda_DNA-bd_dom_sf"/>
</dbReference>
<gene>
    <name evidence="2" type="ORF">JCM16418_1374</name>
</gene>
<name>W7YRT8_9BACL</name>
<dbReference type="Pfam" id="PF13560">
    <property type="entry name" value="HTH_31"/>
    <property type="match status" value="1"/>
</dbReference>
<dbReference type="Proteomes" id="UP000019364">
    <property type="component" value="Unassembled WGS sequence"/>
</dbReference>
<evidence type="ECO:0000313" key="2">
    <source>
        <dbReference type="EMBL" id="GAF07361.1"/>
    </source>
</evidence>
<feature type="domain" description="HTH cro/C1-type" evidence="1">
    <location>
        <begin position="10"/>
        <end position="65"/>
    </location>
</feature>
<dbReference type="SUPFAM" id="SSF47413">
    <property type="entry name" value="lambda repressor-like DNA-binding domains"/>
    <property type="match status" value="1"/>
</dbReference>
<dbReference type="RefSeq" id="WP_036646999.1">
    <property type="nucleotide sequence ID" value="NZ_BAVZ01000003.1"/>
</dbReference>
<dbReference type="PROSITE" id="PS50943">
    <property type="entry name" value="HTH_CROC1"/>
    <property type="match status" value="1"/>
</dbReference>
<organism evidence="2 3">
    <name type="scientific">Paenibacillus pini JCM 16418</name>
    <dbReference type="NCBI Taxonomy" id="1236976"/>
    <lineage>
        <taxon>Bacteria</taxon>
        <taxon>Bacillati</taxon>
        <taxon>Bacillota</taxon>
        <taxon>Bacilli</taxon>
        <taxon>Bacillales</taxon>
        <taxon>Paenibacillaceae</taxon>
        <taxon>Paenibacillus</taxon>
    </lineage>
</organism>
<comment type="caution">
    <text evidence="2">The sequence shown here is derived from an EMBL/GenBank/DDBJ whole genome shotgun (WGS) entry which is preliminary data.</text>
</comment>
<protein>
    <recommendedName>
        <fullName evidence="1">HTH cro/C1-type domain-containing protein</fullName>
    </recommendedName>
</protein>
<dbReference type="CDD" id="cd00093">
    <property type="entry name" value="HTH_XRE"/>
    <property type="match status" value="1"/>
</dbReference>
<dbReference type="EMBL" id="BAVZ01000003">
    <property type="protein sequence ID" value="GAF07361.1"/>
    <property type="molecule type" value="Genomic_DNA"/>
</dbReference>
<dbReference type="SMART" id="SM00530">
    <property type="entry name" value="HTH_XRE"/>
    <property type="match status" value="1"/>
</dbReference>
<sequence>MMTENFNKLLEKLRQRKGWTQEELAYMTGYSTSHISKILRGDHSVTTRFVNQVCDLLKISRYSALVSFHRSDRFVKLGSEVRGDVIPEAEALRAIEWGDYKFTTFWYSFLNFRYQDENQNWHFKDFSDLTTETGISEGRLKEIFDCYYKPCDPVTIEETTRVCKALNKSWHELFALTCNDLYDHHIVNVAVTFDRYVEHQRSKRSERFQQLPVDKLSEGETTFLLEMLKTYRKLHLAPVPE</sequence>
<proteinExistence type="predicted"/>
<evidence type="ECO:0000259" key="1">
    <source>
        <dbReference type="PROSITE" id="PS50943"/>
    </source>
</evidence>
<accession>W7YRT8</accession>
<dbReference type="Gene3D" id="1.10.260.40">
    <property type="entry name" value="lambda repressor-like DNA-binding domains"/>
    <property type="match status" value="1"/>
</dbReference>
<reference evidence="2 3" key="1">
    <citation type="journal article" date="2014" name="Genome Announc.">
        <title>Draft Genome Sequence of Paenibacillus pini JCM 16418T, Isolated from the Rhizosphere of Pine Tree.</title>
        <authorList>
            <person name="Yuki M."/>
            <person name="Oshima K."/>
            <person name="Suda W."/>
            <person name="Oshida Y."/>
            <person name="Kitamura K."/>
            <person name="Iida Y."/>
            <person name="Hattori M."/>
            <person name="Ohkuma M."/>
        </authorList>
    </citation>
    <scope>NUCLEOTIDE SEQUENCE [LARGE SCALE GENOMIC DNA]</scope>
    <source>
        <strain evidence="2 3">JCM 16418</strain>
    </source>
</reference>
<evidence type="ECO:0000313" key="3">
    <source>
        <dbReference type="Proteomes" id="UP000019364"/>
    </source>
</evidence>
<dbReference type="InterPro" id="IPR001387">
    <property type="entry name" value="Cro/C1-type_HTH"/>
</dbReference>